<sequence length="309" mass="35757">MDIEGSDGSKTLLEPGSTVEWGRSLGLKSKDRTVSRRHVAFELAPSNEPNRVRFQVIGKNPVWVHTGERGKVSTFRTCERGEMEIGDMFCVSAKSPVWFTVRKADSVVDNFKRELDFEGRCEVRDFDALEPESIDISHIDPVKEFGVLVIGEEFDGYPRKMIRDFKNWDWFLEEPGEESEDDGFDINKRRKSGRRKRKKVGQNEDEDWGGESEEEKELLTKATKVQKAKYSTRSKDRDKRAKDTGKGTTSKLKYRKRAEEEDIDEEEDDETLGGFIVDNDQLEEAGEEIDEEEEEEEFEEDEDEEEVED</sequence>
<evidence type="ECO:0000256" key="1">
    <source>
        <dbReference type="SAM" id="MobiDB-lite"/>
    </source>
</evidence>
<dbReference type="OMA" id="MGHEFDS"/>
<feature type="compositionally biased region" description="Acidic residues" evidence="1">
    <location>
        <begin position="260"/>
        <end position="271"/>
    </location>
</feature>
<dbReference type="Gene3D" id="2.60.200.20">
    <property type="match status" value="1"/>
</dbReference>
<dbReference type="EMBL" id="HG739086">
    <property type="protein sequence ID" value="CDO97902.1"/>
    <property type="molecule type" value="Genomic_DNA"/>
</dbReference>
<dbReference type="InParanoid" id="A0A068TPD0"/>
<dbReference type="OrthoDB" id="688570at2759"/>
<dbReference type="SUPFAM" id="SSF49879">
    <property type="entry name" value="SMAD/FHA domain"/>
    <property type="match status" value="1"/>
</dbReference>
<feature type="region of interest" description="Disordered" evidence="1">
    <location>
        <begin position="195"/>
        <end position="309"/>
    </location>
</feature>
<gene>
    <name evidence="2" type="ORF">GSCOC_T00021845001</name>
</gene>
<dbReference type="AlphaFoldDB" id="A0A068TPD0"/>
<feature type="compositionally biased region" description="Basic and acidic residues" evidence="1">
    <location>
        <begin position="233"/>
        <end position="245"/>
    </location>
</feature>
<dbReference type="PhylomeDB" id="A0A068TPD0"/>
<dbReference type="Gramene" id="CDO97902">
    <property type="protein sequence ID" value="CDO97902"/>
    <property type="gene ID" value="GSCOC_T00021845001"/>
</dbReference>
<keyword evidence="3" id="KW-1185">Reference proteome</keyword>
<organism evidence="2 3">
    <name type="scientific">Coffea canephora</name>
    <name type="common">Robusta coffee</name>
    <dbReference type="NCBI Taxonomy" id="49390"/>
    <lineage>
        <taxon>Eukaryota</taxon>
        <taxon>Viridiplantae</taxon>
        <taxon>Streptophyta</taxon>
        <taxon>Embryophyta</taxon>
        <taxon>Tracheophyta</taxon>
        <taxon>Spermatophyta</taxon>
        <taxon>Magnoliopsida</taxon>
        <taxon>eudicotyledons</taxon>
        <taxon>Gunneridae</taxon>
        <taxon>Pentapetalae</taxon>
        <taxon>asterids</taxon>
        <taxon>lamiids</taxon>
        <taxon>Gentianales</taxon>
        <taxon>Rubiaceae</taxon>
        <taxon>Ixoroideae</taxon>
        <taxon>Gardenieae complex</taxon>
        <taxon>Bertiereae - Coffeeae clade</taxon>
        <taxon>Coffeeae</taxon>
        <taxon>Coffea</taxon>
    </lineage>
</organism>
<proteinExistence type="predicted"/>
<dbReference type="PANTHER" id="PTHR37733">
    <property type="entry name" value="SMAD/FHA DOMAIN-CONTAINING PROTEIN"/>
    <property type="match status" value="1"/>
</dbReference>
<feature type="compositionally biased region" description="Acidic residues" evidence="1">
    <location>
        <begin position="280"/>
        <end position="309"/>
    </location>
</feature>
<name>A0A068TPD0_COFCA</name>
<feature type="compositionally biased region" description="Acidic residues" evidence="1">
    <location>
        <begin position="203"/>
        <end position="216"/>
    </location>
</feature>
<evidence type="ECO:0000313" key="3">
    <source>
        <dbReference type="Proteomes" id="UP000295252"/>
    </source>
</evidence>
<evidence type="ECO:0008006" key="4">
    <source>
        <dbReference type="Google" id="ProtNLM"/>
    </source>
</evidence>
<dbReference type="FunCoup" id="A0A068TPD0">
    <property type="interactions" value="635"/>
</dbReference>
<accession>A0A068TPD0</accession>
<dbReference type="STRING" id="49390.A0A068TPD0"/>
<dbReference type="Proteomes" id="UP000295252">
    <property type="component" value="Chromosome VI"/>
</dbReference>
<dbReference type="InterPro" id="IPR008984">
    <property type="entry name" value="SMAD_FHA_dom_sf"/>
</dbReference>
<evidence type="ECO:0000313" key="2">
    <source>
        <dbReference type="EMBL" id="CDO97902.1"/>
    </source>
</evidence>
<protein>
    <recommendedName>
        <fullName evidence="4">FHA domain-containing protein</fullName>
    </recommendedName>
</protein>
<dbReference type="CDD" id="cd22671">
    <property type="entry name" value="FHA_APTX-like"/>
    <property type="match status" value="1"/>
</dbReference>
<reference evidence="3" key="1">
    <citation type="journal article" date="2014" name="Science">
        <title>The coffee genome provides insight into the convergent evolution of caffeine biosynthesis.</title>
        <authorList>
            <person name="Denoeud F."/>
            <person name="Carretero-Paulet L."/>
            <person name="Dereeper A."/>
            <person name="Droc G."/>
            <person name="Guyot R."/>
            <person name="Pietrella M."/>
            <person name="Zheng C."/>
            <person name="Alberti A."/>
            <person name="Anthony F."/>
            <person name="Aprea G."/>
            <person name="Aury J.M."/>
            <person name="Bento P."/>
            <person name="Bernard M."/>
            <person name="Bocs S."/>
            <person name="Campa C."/>
            <person name="Cenci A."/>
            <person name="Combes M.C."/>
            <person name="Crouzillat D."/>
            <person name="Da Silva C."/>
            <person name="Daddiego L."/>
            <person name="De Bellis F."/>
            <person name="Dussert S."/>
            <person name="Garsmeur O."/>
            <person name="Gayraud T."/>
            <person name="Guignon V."/>
            <person name="Jahn K."/>
            <person name="Jamilloux V."/>
            <person name="Joet T."/>
            <person name="Labadie K."/>
            <person name="Lan T."/>
            <person name="Leclercq J."/>
            <person name="Lepelley M."/>
            <person name="Leroy T."/>
            <person name="Li L.T."/>
            <person name="Librado P."/>
            <person name="Lopez L."/>
            <person name="Munoz A."/>
            <person name="Noel B."/>
            <person name="Pallavicini A."/>
            <person name="Perrotta G."/>
            <person name="Poncet V."/>
            <person name="Pot D."/>
            <person name="Priyono X."/>
            <person name="Rigoreau M."/>
            <person name="Rouard M."/>
            <person name="Rozas J."/>
            <person name="Tranchant-Dubreuil C."/>
            <person name="VanBuren R."/>
            <person name="Zhang Q."/>
            <person name="Andrade A.C."/>
            <person name="Argout X."/>
            <person name="Bertrand B."/>
            <person name="de Kochko A."/>
            <person name="Graziosi G."/>
            <person name="Henry R.J."/>
            <person name="Jayarama X."/>
            <person name="Ming R."/>
            <person name="Nagai C."/>
            <person name="Rounsley S."/>
            <person name="Sankoff D."/>
            <person name="Giuliano G."/>
            <person name="Albert V.A."/>
            <person name="Wincker P."/>
            <person name="Lashermes P."/>
        </authorList>
    </citation>
    <scope>NUCLEOTIDE SEQUENCE [LARGE SCALE GENOMIC DNA]</scope>
    <source>
        <strain evidence="3">cv. DH200-94</strain>
    </source>
</reference>
<dbReference type="PANTHER" id="PTHR37733:SF1">
    <property type="entry name" value="SMAD_FHA DOMAIN-CONTAINING PROTEIN"/>
    <property type="match status" value="1"/>
</dbReference>